<dbReference type="Proteomes" id="UP000305067">
    <property type="component" value="Unassembled WGS sequence"/>
</dbReference>
<protein>
    <recommendedName>
        <fullName evidence="3">F-box domain-containing protein</fullName>
    </recommendedName>
</protein>
<gene>
    <name evidence="1" type="ORF">BDV98DRAFT_563872</name>
</gene>
<accession>A0A5C3QQM4</accession>
<dbReference type="EMBL" id="ML178819">
    <property type="protein sequence ID" value="TFL04283.1"/>
    <property type="molecule type" value="Genomic_DNA"/>
</dbReference>
<reference evidence="1 2" key="1">
    <citation type="journal article" date="2019" name="Nat. Ecol. Evol.">
        <title>Megaphylogeny resolves global patterns of mushroom evolution.</title>
        <authorList>
            <person name="Varga T."/>
            <person name="Krizsan K."/>
            <person name="Foldi C."/>
            <person name="Dima B."/>
            <person name="Sanchez-Garcia M."/>
            <person name="Sanchez-Ramirez S."/>
            <person name="Szollosi G.J."/>
            <person name="Szarkandi J.G."/>
            <person name="Papp V."/>
            <person name="Albert L."/>
            <person name="Andreopoulos W."/>
            <person name="Angelini C."/>
            <person name="Antonin V."/>
            <person name="Barry K.W."/>
            <person name="Bougher N.L."/>
            <person name="Buchanan P."/>
            <person name="Buyck B."/>
            <person name="Bense V."/>
            <person name="Catcheside P."/>
            <person name="Chovatia M."/>
            <person name="Cooper J."/>
            <person name="Damon W."/>
            <person name="Desjardin D."/>
            <person name="Finy P."/>
            <person name="Geml J."/>
            <person name="Haridas S."/>
            <person name="Hughes K."/>
            <person name="Justo A."/>
            <person name="Karasinski D."/>
            <person name="Kautmanova I."/>
            <person name="Kiss B."/>
            <person name="Kocsube S."/>
            <person name="Kotiranta H."/>
            <person name="LaButti K.M."/>
            <person name="Lechner B.E."/>
            <person name="Liimatainen K."/>
            <person name="Lipzen A."/>
            <person name="Lukacs Z."/>
            <person name="Mihaltcheva S."/>
            <person name="Morgado L.N."/>
            <person name="Niskanen T."/>
            <person name="Noordeloos M.E."/>
            <person name="Ohm R.A."/>
            <person name="Ortiz-Santana B."/>
            <person name="Ovrebo C."/>
            <person name="Racz N."/>
            <person name="Riley R."/>
            <person name="Savchenko A."/>
            <person name="Shiryaev A."/>
            <person name="Soop K."/>
            <person name="Spirin V."/>
            <person name="Szebenyi C."/>
            <person name="Tomsovsky M."/>
            <person name="Tulloss R.E."/>
            <person name="Uehling J."/>
            <person name="Grigoriev I.V."/>
            <person name="Vagvolgyi C."/>
            <person name="Papp T."/>
            <person name="Martin F.M."/>
            <person name="Miettinen O."/>
            <person name="Hibbett D.S."/>
            <person name="Nagy L.G."/>
        </authorList>
    </citation>
    <scope>NUCLEOTIDE SEQUENCE [LARGE SCALE GENOMIC DNA]</scope>
    <source>
        <strain evidence="1 2">CBS 309.79</strain>
    </source>
</reference>
<keyword evidence="2" id="KW-1185">Reference proteome</keyword>
<dbReference type="STRING" id="1884261.A0A5C3QQM4"/>
<organism evidence="1 2">
    <name type="scientific">Pterulicium gracile</name>
    <dbReference type="NCBI Taxonomy" id="1884261"/>
    <lineage>
        <taxon>Eukaryota</taxon>
        <taxon>Fungi</taxon>
        <taxon>Dikarya</taxon>
        <taxon>Basidiomycota</taxon>
        <taxon>Agaricomycotina</taxon>
        <taxon>Agaricomycetes</taxon>
        <taxon>Agaricomycetidae</taxon>
        <taxon>Agaricales</taxon>
        <taxon>Pleurotineae</taxon>
        <taxon>Pterulaceae</taxon>
        <taxon>Pterulicium</taxon>
    </lineage>
</organism>
<name>A0A5C3QQM4_9AGAR</name>
<dbReference type="OrthoDB" id="3365698at2759"/>
<dbReference type="AlphaFoldDB" id="A0A5C3QQM4"/>
<sequence length="544" mass="61680">MPMGINDLPKEVLLYILEEHSLLGQCSKSHGQHHDTLHLRNPVWVISQVCQSWRHLAHTSIPKSWASFTLSDSMEILEEDEDETASTTCRCYNRRLDWALYRIYKQLMFSCDSSLDITIRGQGNHPYTLQRIMSLFNPHHRRWRSIDLHTFPFTQTAPLDQAPGYDPDSEFPVLEHLALKFETEDGTRTNPRLSGTFPGLKSLELDEHSLTLPPITDLADGRIPWGQLEEYELNVQSEDRLNSTLPPLTSVRSLRMGSQSLPSDDFNPEGPLVELPHVKTLEITYGGWISPLKRLVLPNLTRLVFSSRDEMPITLERSIAVQIRALTTRSKCVLTKLEVTQLWARRIKDMISLLQAMPDLRSLKIEISNAMAKNPVEAIVASMALGLHKPVGNTTQTLSAIIIALRVGTPPQKSRPSNLCMRLKYLSLTIPYPSDLEQEFEDLPLNALVGLVASRTKIAKLRSVEIKFGNTRDIWSPWSYNQMVALKRLGFAGMKVSGSWDGVEFDDVRRYSGGWRYALRYRFLFPMLLACQAGMVVCATIGSK</sequence>
<evidence type="ECO:0000313" key="1">
    <source>
        <dbReference type="EMBL" id="TFL04283.1"/>
    </source>
</evidence>
<dbReference type="InterPro" id="IPR032675">
    <property type="entry name" value="LRR_dom_sf"/>
</dbReference>
<dbReference type="Gene3D" id="3.80.10.10">
    <property type="entry name" value="Ribonuclease Inhibitor"/>
    <property type="match status" value="1"/>
</dbReference>
<proteinExistence type="predicted"/>
<evidence type="ECO:0000313" key="2">
    <source>
        <dbReference type="Proteomes" id="UP000305067"/>
    </source>
</evidence>
<evidence type="ECO:0008006" key="3">
    <source>
        <dbReference type="Google" id="ProtNLM"/>
    </source>
</evidence>